<feature type="region of interest" description="Disordered" evidence="1">
    <location>
        <begin position="117"/>
        <end position="140"/>
    </location>
</feature>
<evidence type="ECO:0000256" key="1">
    <source>
        <dbReference type="SAM" id="MobiDB-lite"/>
    </source>
</evidence>
<dbReference type="AlphaFoldDB" id="A0A9W2WBB1"/>
<accession>A0A9W2WBB1</accession>
<sequence length="204" mass="21732">MLNHPCMGGFCGLEHILAGVSSKAFPALLQQRRRKTAPSRYPGNRQRTLSPRQLFEASRQPSPGPLRSPRQPLPIPVNHQPFLRHPGNGHQTHRPTGHTVLILHAGLLAPNLRPKLRSRVPSSSCPSPRPQGGTAPTLAGGGMDRALRVPSLVGAVGPSYPEAVRSPEPVSSLSLLRGTVQPLQGASQNANHVSPLLKTLPGSP</sequence>
<dbReference type="RefSeq" id="XP_054936463.1">
    <property type="nucleotide sequence ID" value="XM_055080488.1"/>
</dbReference>
<evidence type="ECO:0000313" key="2">
    <source>
        <dbReference type="Proteomes" id="UP000248484"/>
    </source>
</evidence>
<feature type="compositionally biased region" description="Pro residues" evidence="1">
    <location>
        <begin position="62"/>
        <end position="75"/>
    </location>
</feature>
<feature type="region of interest" description="Disordered" evidence="1">
    <location>
        <begin position="31"/>
        <end position="95"/>
    </location>
</feature>
<organism evidence="2 3">
    <name type="scientific">Physeter macrocephalus</name>
    <name type="common">Sperm whale</name>
    <name type="synonym">Physeter catodon</name>
    <dbReference type="NCBI Taxonomy" id="9755"/>
    <lineage>
        <taxon>Eukaryota</taxon>
        <taxon>Metazoa</taxon>
        <taxon>Chordata</taxon>
        <taxon>Craniata</taxon>
        <taxon>Vertebrata</taxon>
        <taxon>Euteleostomi</taxon>
        <taxon>Mammalia</taxon>
        <taxon>Eutheria</taxon>
        <taxon>Laurasiatheria</taxon>
        <taxon>Artiodactyla</taxon>
        <taxon>Whippomorpha</taxon>
        <taxon>Cetacea</taxon>
        <taxon>Odontoceti</taxon>
        <taxon>Physeteridae</taxon>
        <taxon>Physeter</taxon>
    </lineage>
</organism>
<name>A0A9W2WBB1_PHYMC</name>
<protein>
    <submittedName>
        <fullName evidence="3">Uncharacterized protein</fullName>
    </submittedName>
</protein>
<dbReference type="Proteomes" id="UP000248484">
    <property type="component" value="Chromosome 2"/>
</dbReference>
<feature type="region of interest" description="Disordered" evidence="1">
    <location>
        <begin position="183"/>
        <end position="204"/>
    </location>
</feature>
<dbReference type="GeneID" id="129391577"/>
<reference evidence="3" key="1">
    <citation type="submission" date="2025-08" db="UniProtKB">
        <authorList>
            <consortium name="RefSeq"/>
        </authorList>
    </citation>
    <scope>IDENTIFICATION</scope>
    <source>
        <tissue evidence="3">Muscle</tissue>
    </source>
</reference>
<evidence type="ECO:0000313" key="3">
    <source>
        <dbReference type="RefSeq" id="XP_054936463.1"/>
    </source>
</evidence>
<dbReference type="KEGG" id="pcad:129391577"/>
<gene>
    <name evidence="3" type="primary">LOC129391577</name>
</gene>
<proteinExistence type="predicted"/>
<keyword evidence="2" id="KW-1185">Reference proteome</keyword>
<feature type="compositionally biased region" description="Polar residues" evidence="1">
    <location>
        <begin position="183"/>
        <end position="192"/>
    </location>
</feature>